<gene>
    <name evidence="2" type="ORF">HLH28_05555</name>
</gene>
<dbReference type="InterPro" id="IPR013216">
    <property type="entry name" value="Methyltransf_11"/>
</dbReference>
<name>A0A7W4K608_9PROT</name>
<dbReference type="InterPro" id="IPR029063">
    <property type="entry name" value="SAM-dependent_MTases_sf"/>
</dbReference>
<dbReference type="GO" id="GO:0008757">
    <property type="term" value="F:S-adenosylmethionine-dependent methyltransferase activity"/>
    <property type="evidence" value="ECO:0007669"/>
    <property type="project" value="InterPro"/>
</dbReference>
<dbReference type="Proteomes" id="UP000578030">
    <property type="component" value="Unassembled WGS sequence"/>
</dbReference>
<dbReference type="RefSeq" id="WP_182955661.1">
    <property type="nucleotide sequence ID" value="NZ_JABEQM010000003.1"/>
</dbReference>
<accession>A0A7W4K608</accession>
<evidence type="ECO:0000313" key="3">
    <source>
        <dbReference type="Proteomes" id="UP000578030"/>
    </source>
</evidence>
<keyword evidence="3" id="KW-1185">Reference proteome</keyword>
<organism evidence="2 3">
    <name type="scientific">Gluconacetobacter tumulisoli</name>
    <dbReference type="NCBI Taxonomy" id="1286189"/>
    <lineage>
        <taxon>Bacteria</taxon>
        <taxon>Pseudomonadati</taxon>
        <taxon>Pseudomonadota</taxon>
        <taxon>Alphaproteobacteria</taxon>
        <taxon>Acetobacterales</taxon>
        <taxon>Acetobacteraceae</taxon>
        <taxon>Gluconacetobacter</taxon>
    </lineage>
</organism>
<reference evidence="2 3" key="1">
    <citation type="submission" date="2020-04" db="EMBL/GenBank/DDBJ databases">
        <title>Description of novel Gluconacetobacter.</title>
        <authorList>
            <person name="Sombolestani A."/>
        </authorList>
    </citation>
    <scope>NUCLEOTIDE SEQUENCE [LARGE SCALE GENOMIC DNA]</scope>
    <source>
        <strain evidence="2 3">LMG 27802</strain>
    </source>
</reference>
<keyword evidence="2" id="KW-0808">Transferase</keyword>
<dbReference type="PANTHER" id="PTHR43591:SF24">
    <property type="entry name" value="2-METHOXY-6-POLYPRENYL-1,4-BENZOQUINOL METHYLASE, MITOCHONDRIAL"/>
    <property type="match status" value="1"/>
</dbReference>
<keyword evidence="2" id="KW-0489">Methyltransferase</keyword>
<dbReference type="EMBL" id="JABEQM010000003">
    <property type="protein sequence ID" value="MBB2201050.1"/>
    <property type="molecule type" value="Genomic_DNA"/>
</dbReference>
<dbReference type="AlphaFoldDB" id="A0A7W4K608"/>
<dbReference type="Gene3D" id="3.40.50.150">
    <property type="entry name" value="Vaccinia Virus protein VP39"/>
    <property type="match status" value="1"/>
</dbReference>
<protein>
    <submittedName>
        <fullName evidence="2">Methyltransferase domain-containing protein</fullName>
    </submittedName>
</protein>
<dbReference type="PANTHER" id="PTHR43591">
    <property type="entry name" value="METHYLTRANSFERASE"/>
    <property type="match status" value="1"/>
</dbReference>
<sequence length="254" mass="27628">MADEQDHFAARHYGARAANYVSSAVHGAGADLDEIERVVAGRDLRRVLDLGCGGGHVAYRAAPHVDEVVACDVTPEMLEVVAHTARQRGLDNIVTRRAAAESLPFADGAFDAVLCRFTAHHWSDMEAGMREARRVLASGGIAVFADVVAPADPLCDSWLQTMELLRDPSHVRDYRVAEWIAVLGRAGFAVRRMTSHRLRMEFADWIARTRTPAERAAAIRSLQIEAPATVRAAFAVENDGSFTLDTVTITVAPA</sequence>
<dbReference type="Pfam" id="PF08241">
    <property type="entry name" value="Methyltransf_11"/>
    <property type="match status" value="1"/>
</dbReference>
<proteinExistence type="predicted"/>
<evidence type="ECO:0000313" key="2">
    <source>
        <dbReference type="EMBL" id="MBB2201050.1"/>
    </source>
</evidence>
<feature type="domain" description="Methyltransferase type 11" evidence="1">
    <location>
        <begin position="48"/>
        <end position="144"/>
    </location>
</feature>
<dbReference type="GO" id="GO:0032259">
    <property type="term" value="P:methylation"/>
    <property type="evidence" value="ECO:0007669"/>
    <property type="project" value="UniProtKB-KW"/>
</dbReference>
<dbReference type="SUPFAM" id="SSF53335">
    <property type="entry name" value="S-adenosyl-L-methionine-dependent methyltransferases"/>
    <property type="match status" value="1"/>
</dbReference>
<comment type="caution">
    <text evidence="2">The sequence shown here is derived from an EMBL/GenBank/DDBJ whole genome shotgun (WGS) entry which is preliminary data.</text>
</comment>
<dbReference type="CDD" id="cd02440">
    <property type="entry name" value="AdoMet_MTases"/>
    <property type="match status" value="1"/>
</dbReference>
<evidence type="ECO:0000259" key="1">
    <source>
        <dbReference type="Pfam" id="PF08241"/>
    </source>
</evidence>